<dbReference type="Pfam" id="PF01041">
    <property type="entry name" value="DegT_DnrJ_EryC1"/>
    <property type="match status" value="1"/>
</dbReference>
<comment type="caution">
    <text evidence="6">The sequence shown here is derived from an EMBL/GenBank/DDBJ whole genome shotgun (WGS) entry which is preliminary data.</text>
</comment>
<keyword evidence="6" id="KW-0808">Transferase</keyword>
<reference evidence="6 7" key="1">
    <citation type="submission" date="2019-01" db="EMBL/GenBank/DDBJ databases">
        <title>Flavobacterium sp. nov.,isolated from freshwater.</title>
        <authorList>
            <person name="Zhang R."/>
            <person name="Du Z.-J."/>
        </authorList>
    </citation>
    <scope>NUCLEOTIDE SEQUENCE [LARGE SCALE GENOMIC DNA]</scope>
    <source>
        <strain evidence="6 7">1E403</strain>
    </source>
</reference>
<feature type="active site" description="Proton acceptor" evidence="3">
    <location>
        <position position="192"/>
    </location>
</feature>
<dbReference type="Gene3D" id="3.40.640.10">
    <property type="entry name" value="Type I PLP-dependent aspartate aminotransferase-like (Major domain)"/>
    <property type="match status" value="1"/>
</dbReference>
<evidence type="ECO:0000256" key="4">
    <source>
        <dbReference type="PIRSR" id="PIRSR000390-2"/>
    </source>
</evidence>
<keyword evidence="7" id="KW-1185">Reference proteome</keyword>
<proteinExistence type="inferred from homology"/>
<evidence type="ECO:0000256" key="2">
    <source>
        <dbReference type="ARBA" id="ARBA00037999"/>
    </source>
</evidence>
<dbReference type="GO" id="GO:0008483">
    <property type="term" value="F:transaminase activity"/>
    <property type="evidence" value="ECO:0007669"/>
    <property type="project" value="UniProtKB-KW"/>
</dbReference>
<dbReference type="CDD" id="cd00616">
    <property type="entry name" value="AHBA_syn"/>
    <property type="match status" value="1"/>
</dbReference>
<dbReference type="GO" id="GO:0000271">
    <property type="term" value="P:polysaccharide biosynthetic process"/>
    <property type="evidence" value="ECO:0007669"/>
    <property type="project" value="TreeGrafter"/>
</dbReference>
<sequence length="376" mass="41616">MKKIQMVDLKSQYDQIKDTVNISIQEVLDTTSYINGPQVHLFQKNLENYLGAKHVIPCANGTDALQIAMMGLDLKPGDEVITADFTFAATVEVIALLQLTPVLVDVDPDTFNISIEAVRKAITPKTKAIVPVHLFGQVADMEAIMTLAQEHNLYVIEDNAQAIGADYKYADGSKKKAGVMGHVASTSFFPSKNLGCYGDGGAIFTNDDELAHKLRGIVNHGMYVRYHHDVVGVNSRLDSIQAAVLNVKLPNLDTYNVARQTAAEKYSAAFAGHANIITPIVKGERNSHVFHQYTLRIINADRDGLMQYLLDKSIPCAIYYPIALHSQKAYADTRYNEADFPVTNQLVKEVISLPMHTELDDEQIKFITDSVLEFLS</sequence>
<comment type="similarity">
    <text evidence="2 5">Belongs to the DegT/DnrJ/EryC1 family.</text>
</comment>
<evidence type="ECO:0000256" key="1">
    <source>
        <dbReference type="ARBA" id="ARBA00022898"/>
    </source>
</evidence>
<evidence type="ECO:0000313" key="7">
    <source>
        <dbReference type="Proteomes" id="UP000287527"/>
    </source>
</evidence>
<dbReference type="GO" id="GO:0030170">
    <property type="term" value="F:pyridoxal phosphate binding"/>
    <property type="evidence" value="ECO:0007669"/>
    <property type="project" value="TreeGrafter"/>
</dbReference>
<dbReference type="PANTHER" id="PTHR30244">
    <property type="entry name" value="TRANSAMINASE"/>
    <property type="match status" value="1"/>
</dbReference>
<evidence type="ECO:0000256" key="3">
    <source>
        <dbReference type="PIRSR" id="PIRSR000390-1"/>
    </source>
</evidence>
<dbReference type="Proteomes" id="UP000287527">
    <property type="component" value="Unassembled WGS sequence"/>
</dbReference>
<evidence type="ECO:0000313" key="6">
    <source>
        <dbReference type="EMBL" id="RWW92337.1"/>
    </source>
</evidence>
<dbReference type="PIRSF" id="PIRSF000390">
    <property type="entry name" value="PLP_StrS"/>
    <property type="match status" value="1"/>
</dbReference>
<dbReference type="InterPro" id="IPR000653">
    <property type="entry name" value="DegT/StrS_aminotransferase"/>
</dbReference>
<gene>
    <name evidence="6" type="ORF">EPI11_15615</name>
</gene>
<keyword evidence="1 4" id="KW-0663">Pyridoxal phosphate</keyword>
<organism evidence="6 7">
    <name type="scientific">Flavobacterium cerinum</name>
    <dbReference type="NCBI Taxonomy" id="2502784"/>
    <lineage>
        <taxon>Bacteria</taxon>
        <taxon>Pseudomonadati</taxon>
        <taxon>Bacteroidota</taxon>
        <taxon>Flavobacteriia</taxon>
        <taxon>Flavobacteriales</taxon>
        <taxon>Flavobacteriaceae</taxon>
        <taxon>Flavobacterium</taxon>
    </lineage>
</organism>
<dbReference type="InterPro" id="IPR015422">
    <property type="entry name" value="PyrdxlP-dep_Trfase_small"/>
</dbReference>
<dbReference type="SUPFAM" id="SSF53383">
    <property type="entry name" value="PLP-dependent transferases"/>
    <property type="match status" value="1"/>
</dbReference>
<dbReference type="RefSeq" id="WP_128390918.1">
    <property type="nucleotide sequence ID" value="NZ_SBII01000012.1"/>
</dbReference>
<dbReference type="Gene3D" id="3.90.1150.10">
    <property type="entry name" value="Aspartate Aminotransferase, domain 1"/>
    <property type="match status" value="1"/>
</dbReference>
<keyword evidence="6" id="KW-0032">Aminotransferase</keyword>
<accession>A0A3S3TVQ7</accession>
<name>A0A3S3TVQ7_9FLAO</name>
<feature type="modified residue" description="N6-(pyridoxal phosphate)lysine" evidence="4">
    <location>
        <position position="192"/>
    </location>
</feature>
<protein>
    <submittedName>
        <fullName evidence="6">DegT/DnrJ/EryC1/StrS family aminotransferase</fullName>
    </submittedName>
</protein>
<dbReference type="InterPro" id="IPR015424">
    <property type="entry name" value="PyrdxlP-dep_Trfase"/>
</dbReference>
<dbReference type="OrthoDB" id="9804264at2"/>
<dbReference type="FunFam" id="3.40.640.10:FF:000089">
    <property type="entry name" value="Aminotransferase, DegT/DnrJ/EryC1/StrS family"/>
    <property type="match status" value="1"/>
</dbReference>
<evidence type="ECO:0000256" key="5">
    <source>
        <dbReference type="RuleBase" id="RU004508"/>
    </source>
</evidence>
<dbReference type="InterPro" id="IPR015421">
    <property type="entry name" value="PyrdxlP-dep_Trfase_major"/>
</dbReference>
<dbReference type="PANTHER" id="PTHR30244:SF36">
    <property type="entry name" value="3-OXO-GLUCOSE-6-PHOSPHATE:GLUTAMATE AMINOTRANSFERASE"/>
    <property type="match status" value="1"/>
</dbReference>
<dbReference type="AlphaFoldDB" id="A0A3S3TVQ7"/>
<dbReference type="EMBL" id="SBII01000012">
    <property type="protein sequence ID" value="RWW92337.1"/>
    <property type="molecule type" value="Genomic_DNA"/>
</dbReference>